<evidence type="ECO:0000313" key="10">
    <source>
        <dbReference type="Proteomes" id="UP001203945"/>
    </source>
</evidence>
<gene>
    <name evidence="9" type="ORF">MLD63_08480</name>
</gene>
<protein>
    <submittedName>
        <fullName evidence="9">DUF421 domain-containing protein</fullName>
    </submittedName>
</protein>
<keyword evidence="6 7" id="KW-0472">Membrane</keyword>
<reference evidence="9 10" key="1">
    <citation type="submission" date="2022-03" db="EMBL/GenBank/DDBJ databases">
        <authorList>
            <person name="He Y."/>
        </authorList>
    </citation>
    <scope>NUCLEOTIDE SEQUENCE [LARGE SCALE GENOMIC DNA]</scope>
    <source>
        <strain evidence="9 10">TK19116</strain>
    </source>
</reference>
<evidence type="ECO:0000256" key="5">
    <source>
        <dbReference type="ARBA" id="ARBA00022989"/>
    </source>
</evidence>
<evidence type="ECO:0000259" key="8">
    <source>
        <dbReference type="Pfam" id="PF04239"/>
    </source>
</evidence>
<comment type="subcellular location">
    <subcellularLocation>
        <location evidence="1">Cell membrane</location>
        <topology evidence="1">Multi-pass membrane protein</topology>
    </subcellularLocation>
</comment>
<dbReference type="InterPro" id="IPR023090">
    <property type="entry name" value="UPF0702_alpha/beta_dom_sf"/>
</dbReference>
<keyword evidence="10" id="KW-1185">Reference proteome</keyword>
<evidence type="ECO:0000256" key="1">
    <source>
        <dbReference type="ARBA" id="ARBA00004651"/>
    </source>
</evidence>
<organism evidence="9 10">
    <name type="scientific">Paracoccus albicereus</name>
    <dbReference type="NCBI Taxonomy" id="2922394"/>
    <lineage>
        <taxon>Bacteria</taxon>
        <taxon>Pseudomonadati</taxon>
        <taxon>Pseudomonadota</taxon>
        <taxon>Alphaproteobacteria</taxon>
        <taxon>Rhodobacterales</taxon>
        <taxon>Paracoccaceae</taxon>
        <taxon>Paracoccus</taxon>
    </lineage>
</organism>
<dbReference type="RefSeq" id="WP_255329428.1">
    <property type="nucleotide sequence ID" value="NZ_JAKZEU010000002.1"/>
</dbReference>
<proteinExistence type="inferred from homology"/>
<sequence>MQIELLVNVALSAAAMYIAIVVLIRLSGKRSTSQMNNFDWVVTVSIGSIMSSGALLKDVGVLQALTAIAVLLGLQWVVTKISTRSNRFSDLIRADPAILVENGTFCEDSMRRERVTRSEILSAARQAGCLDLDSVKWVILESDAKMSVIRKSDLPADASKPAEARPCLDA</sequence>
<evidence type="ECO:0000256" key="6">
    <source>
        <dbReference type="ARBA" id="ARBA00023136"/>
    </source>
</evidence>
<evidence type="ECO:0000256" key="3">
    <source>
        <dbReference type="ARBA" id="ARBA00022475"/>
    </source>
</evidence>
<evidence type="ECO:0000256" key="4">
    <source>
        <dbReference type="ARBA" id="ARBA00022692"/>
    </source>
</evidence>
<evidence type="ECO:0000256" key="7">
    <source>
        <dbReference type="SAM" id="Phobius"/>
    </source>
</evidence>
<feature type="transmembrane region" description="Helical" evidence="7">
    <location>
        <begin position="6"/>
        <end position="26"/>
    </location>
</feature>
<dbReference type="Proteomes" id="UP001203945">
    <property type="component" value="Unassembled WGS sequence"/>
</dbReference>
<evidence type="ECO:0000256" key="2">
    <source>
        <dbReference type="ARBA" id="ARBA00006448"/>
    </source>
</evidence>
<keyword evidence="4 7" id="KW-0812">Transmembrane</keyword>
<accession>A0ABT1MQ91</accession>
<dbReference type="PANTHER" id="PTHR34582:SF6">
    <property type="entry name" value="UPF0702 TRANSMEMBRANE PROTEIN YCAP"/>
    <property type="match status" value="1"/>
</dbReference>
<name>A0ABT1MQ91_9RHOB</name>
<keyword evidence="5 7" id="KW-1133">Transmembrane helix</keyword>
<feature type="transmembrane region" description="Helical" evidence="7">
    <location>
        <begin position="61"/>
        <end position="78"/>
    </location>
</feature>
<dbReference type="InterPro" id="IPR007353">
    <property type="entry name" value="DUF421"/>
</dbReference>
<dbReference type="EMBL" id="JAKZEU010000002">
    <property type="protein sequence ID" value="MCQ0970457.1"/>
    <property type="molecule type" value="Genomic_DNA"/>
</dbReference>
<dbReference type="Pfam" id="PF04239">
    <property type="entry name" value="DUF421"/>
    <property type="match status" value="1"/>
</dbReference>
<keyword evidence="3" id="KW-1003">Cell membrane</keyword>
<evidence type="ECO:0000313" key="9">
    <source>
        <dbReference type="EMBL" id="MCQ0970457.1"/>
    </source>
</evidence>
<dbReference type="Gene3D" id="3.30.240.20">
    <property type="entry name" value="bsu07140 like domains"/>
    <property type="match status" value="1"/>
</dbReference>
<comment type="similarity">
    <text evidence="2">Belongs to the UPF0702 family.</text>
</comment>
<dbReference type="PANTHER" id="PTHR34582">
    <property type="entry name" value="UPF0702 TRANSMEMBRANE PROTEIN YCAP"/>
    <property type="match status" value="1"/>
</dbReference>
<feature type="domain" description="YetF C-terminal" evidence="8">
    <location>
        <begin position="84"/>
        <end position="153"/>
    </location>
</feature>
<comment type="caution">
    <text evidence="9">The sequence shown here is derived from an EMBL/GenBank/DDBJ whole genome shotgun (WGS) entry which is preliminary data.</text>
</comment>